<evidence type="ECO:0000256" key="3">
    <source>
        <dbReference type="SAM" id="MobiDB-lite"/>
    </source>
</evidence>
<dbReference type="Pfam" id="PF01048">
    <property type="entry name" value="PNP_UDP_1"/>
    <property type="match status" value="1"/>
</dbReference>
<dbReference type="GO" id="GO:0017061">
    <property type="term" value="F:S-methyl-5-thioadenosine phosphorylase activity"/>
    <property type="evidence" value="ECO:0007669"/>
    <property type="project" value="InterPro"/>
</dbReference>
<feature type="region of interest" description="Disordered" evidence="3">
    <location>
        <begin position="287"/>
        <end position="312"/>
    </location>
</feature>
<evidence type="ECO:0000259" key="4">
    <source>
        <dbReference type="Pfam" id="PF01048"/>
    </source>
</evidence>
<dbReference type="GO" id="GO:0019509">
    <property type="term" value="P:L-methionine salvage from methylthioadenosine"/>
    <property type="evidence" value="ECO:0007669"/>
    <property type="project" value="TreeGrafter"/>
</dbReference>
<dbReference type="GO" id="GO:0005829">
    <property type="term" value="C:cytosol"/>
    <property type="evidence" value="ECO:0007669"/>
    <property type="project" value="TreeGrafter"/>
</dbReference>
<feature type="domain" description="Nucleoside phosphorylase" evidence="4">
    <location>
        <begin position="30"/>
        <end position="275"/>
    </location>
</feature>
<gene>
    <name evidence="5" type="ORF">METZ01_LOCUS219126</name>
</gene>
<protein>
    <recommendedName>
        <fullName evidence="4">Nucleoside phosphorylase domain-containing protein</fullName>
    </recommendedName>
</protein>
<dbReference type="GO" id="GO:0009116">
    <property type="term" value="P:nucleoside metabolic process"/>
    <property type="evidence" value="ECO:0007669"/>
    <property type="project" value="InterPro"/>
</dbReference>
<organism evidence="5">
    <name type="scientific">marine metagenome</name>
    <dbReference type="NCBI Taxonomy" id="408172"/>
    <lineage>
        <taxon>unclassified sequences</taxon>
        <taxon>metagenomes</taxon>
        <taxon>ecological metagenomes</taxon>
    </lineage>
</organism>
<evidence type="ECO:0000313" key="5">
    <source>
        <dbReference type="EMBL" id="SVB66272.1"/>
    </source>
</evidence>
<evidence type="ECO:0000256" key="1">
    <source>
        <dbReference type="ARBA" id="ARBA00022676"/>
    </source>
</evidence>
<keyword evidence="2" id="KW-0808">Transferase</keyword>
<dbReference type="InterPro" id="IPR010044">
    <property type="entry name" value="MTAP"/>
</dbReference>
<dbReference type="AlphaFoldDB" id="A0A382FUJ9"/>
<dbReference type="InterPro" id="IPR035994">
    <property type="entry name" value="Nucleoside_phosphorylase_sf"/>
</dbReference>
<dbReference type="InterPro" id="IPR000845">
    <property type="entry name" value="Nucleoside_phosphorylase_d"/>
</dbReference>
<dbReference type="SUPFAM" id="SSF53167">
    <property type="entry name" value="Purine and uridine phosphorylases"/>
    <property type="match status" value="1"/>
</dbReference>
<dbReference type="Gene3D" id="3.40.50.1580">
    <property type="entry name" value="Nucleoside phosphorylase domain"/>
    <property type="match status" value="1"/>
</dbReference>
<sequence>MTNYFRAATPLLLIVGLSISLPGFAQDIDIAIVGGTSFGYPPDFGKDLVEIERTFTVTTDVGESPPIYQMNYSGKSFYYIQMHGGENRPVEEADGWHFVRTWAALHKLGVKFAFGGATCGGIDPAYEIGDMIVAHDMIILNSHRPQNMLRASGISRPGIFPNFEQPFSVELRKLLIDIANAKYPGRVYESGVMMQDDPGRFETPAEIRMMRIMGADHVSHNVVTEATYARQLGIHFAALNSISNPANGVRPYEYEDMQNGVQQIAAYAVPIVLEAVLRIDDIRDEIDPDSAGKSYEGTYTNPAANSGGKAKE</sequence>
<evidence type="ECO:0000256" key="2">
    <source>
        <dbReference type="ARBA" id="ARBA00022679"/>
    </source>
</evidence>
<name>A0A382FUJ9_9ZZZZ</name>
<accession>A0A382FUJ9</accession>
<dbReference type="PANTHER" id="PTHR42679:SF2">
    <property type="entry name" value="S-METHYL-5'-THIOADENOSINE PHOSPHORYLASE"/>
    <property type="match status" value="1"/>
</dbReference>
<keyword evidence="1" id="KW-0328">Glycosyltransferase</keyword>
<proteinExistence type="predicted"/>
<reference evidence="5" key="1">
    <citation type="submission" date="2018-05" db="EMBL/GenBank/DDBJ databases">
        <authorList>
            <person name="Lanie J.A."/>
            <person name="Ng W.-L."/>
            <person name="Kazmierczak K.M."/>
            <person name="Andrzejewski T.M."/>
            <person name="Davidsen T.M."/>
            <person name="Wayne K.J."/>
            <person name="Tettelin H."/>
            <person name="Glass J.I."/>
            <person name="Rusch D."/>
            <person name="Podicherti R."/>
            <person name="Tsui H.-C.T."/>
            <person name="Winkler M.E."/>
        </authorList>
    </citation>
    <scope>NUCLEOTIDE SEQUENCE</scope>
</reference>
<dbReference type="EMBL" id="UINC01051748">
    <property type="protein sequence ID" value="SVB66272.1"/>
    <property type="molecule type" value="Genomic_DNA"/>
</dbReference>
<dbReference type="PANTHER" id="PTHR42679">
    <property type="entry name" value="S-METHYL-5'-THIOADENOSINE PHOSPHORYLASE"/>
    <property type="match status" value="1"/>
</dbReference>